<comment type="subcellular location">
    <subcellularLocation>
        <location evidence="1 8">Cell outer membrane</location>
        <topology evidence="1 8">Multi-pass membrane protein</topology>
    </subcellularLocation>
</comment>
<keyword evidence="7 8" id="KW-0998">Cell outer membrane</keyword>
<keyword evidence="2 8" id="KW-0813">Transport</keyword>
<dbReference type="InterPro" id="IPR039426">
    <property type="entry name" value="TonB-dep_rcpt-like"/>
</dbReference>
<keyword evidence="11" id="KW-0732">Signal</keyword>
<feature type="chain" id="PRO_5014878907" evidence="11">
    <location>
        <begin position="18"/>
        <end position="701"/>
    </location>
</feature>
<evidence type="ECO:0000256" key="9">
    <source>
        <dbReference type="RuleBase" id="RU003357"/>
    </source>
</evidence>
<keyword evidence="3 8" id="KW-1134">Transmembrane beta strand</keyword>
<dbReference type="AlphaFoldDB" id="A0A2N5Y5C6"/>
<dbReference type="Gene3D" id="2.170.130.10">
    <property type="entry name" value="TonB-dependent receptor, plug domain"/>
    <property type="match status" value="1"/>
</dbReference>
<accession>A0A2N5Y5C6</accession>
<dbReference type="RefSeq" id="WP_101520260.1">
    <property type="nucleotide sequence ID" value="NZ_PKLZ01000002.1"/>
</dbReference>
<dbReference type="InterPro" id="IPR037066">
    <property type="entry name" value="Plug_dom_sf"/>
</dbReference>
<feature type="region of interest" description="Disordered" evidence="10">
    <location>
        <begin position="271"/>
        <end position="302"/>
    </location>
</feature>
<name>A0A2N5Y5C6_9GAMM</name>
<evidence type="ECO:0000256" key="3">
    <source>
        <dbReference type="ARBA" id="ARBA00022452"/>
    </source>
</evidence>
<keyword evidence="14" id="KW-0675">Receptor</keyword>
<dbReference type="Pfam" id="PF00593">
    <property type="entry name" value="TonB_dep_Rec_b-barrel"/>
    <property type="match status" value="1"/>
</dbReference>
<keyword evidence="4 8" id="KW-0812">Transmembrane</keyword>
<gene>
    <name evidence="14" type="ORF">CWI75_04295</name>
</gene>
<dbReference type="InterPro" id="IPR000531">
    <property type="entry name" value="Beta-barrel_TonB"/>
</dbReference>
<dbReference type="InterPro" id="IPR036942">
    <property type="entry name" value="Beta-barrel_TonB_sf"/>
</dbReference>
<comment type="similarity">
    <text evidence="8 9">Belongs to the TonB-dependent receptor family.</text>
</comment>
<evidence type="ECO:0000256" key="11">
    <source>
        <dbReference type="SAM" id="SignalP"/>
    </source>
</evidence>
<sequence length="701" mass="76519">MKRFMPLALAVASANLAAQSLPVEHVLVSAPLQKQEAETALPVTILTGEDLRRSARSTIGDTLGDIPGLANASFGPGVGQPVIRGQQGPRVTVLQNGTSSADASSVSADHAVSVESLLADSIEVLRGPATLLYGAGAIGGVVNVIDNRIPRQRVEGMSGGAELRHDSASDMDTAVIRMDAGSGNLAFHVDGLYRDWNNLDIPGLAAREHDDDHDDEHADEEHEEHEEEAETTDGYIDNTGGRTRSLTLGSSYHFDRGLVGLAVSRLENDYGIPAGAHGDHEEEHEGEEHEGEEEHGEEEEEGGIRLEVRQTRYDAKFELAQPLPGFDSLRATVTHTDYEHAEIEGSGEVGTLYSNESWETRAELVHTEIGGFQGALGLQASVGEFSALGEEAFIPVTDSRNLGLFLIEDYRTDNWIFEAGLRVDRDERDPEAATSGKRDFNSLSLSGSAIWNISDTWQTRLYVARSERAPSIEELFSNVDGTGPEDWIEHAATAAIELGNTDLDTEVSRNIDLSLHWHTDKHDFEVTVFYNDFADYINLMNTGIEVDELPVLAYNQEDARFYGVEVNSDFTLATIAGGQVRLNVFGDSVRGELDNGDDVPRLPPRRIGGRLSWSGDALDLWTRVVDAGKQDRVGANEEPTEGYTRWDAGADYRLSVGGNELSLFLALRNLGDEEIRLSTSFLRDVAPEAGRSVEAGLRYYF</sequence>
<dbReference type="SUPFAM" id="SSF56935">
    <property type="entry name" value="Porins"/>
    <property type="match status" value="1"/>
</dbReference>
<feature type="compositionally biased region" description="Acidic residues" evidence="10">
    <location>
        <begin position="221"/>
        <end position="231"/>
    </location>
</feature>
<evidence type="ECO:0000256" key="10">
    <source>
        <dbReference type="SAM" id="MobiDB-lite"/>
    </source>
</evidence>
<proteinExistence type="inferred from homology"/>
<dbReference type="PANTHER" id="PTHR30069:SF40">
    <property type="entry name" value="TONB-DEPENDENT RECEPTOR NMB0964-RELATED"/>
    <property type="match status" value="1"/>
</dbReference>
<dbReference type="Pfam" id="PF07715">
    <property type="entry name" value="Plug"/>
    <property type="match status" value="1"/>
</dbReference>
<reference evidence="15" key="1">
    <citation type="submission" date="2017-11" db="EMBL/GenBank/DDBJ databases">
        <title>The draft genome sequence of Chromatocurvus sp. F02.</title>
        <authorList>
            <person name="Du Z.-J."/>
            <person name="Chang Y.-Q."/>
        </authorList>
    </citation>
    <scope>NUCLEOTIDE SEQUENCE [LARGE SCALE GENOMIC DNA]</scope>
    <source>
        <strain evidence="15">F02</strain>
    </source>
</reference>
<keyword evidence="5 9" id="KW-0798">TonB box</keyword>
<evidence type="ECO:0000313" key="14">
    <source>
        <dbReference type="EMBL" id="PLW83579.1"/>
    </source>
</evidence>
<evidence type="ECO:0000259" key="13">
    <source>
        <dbReference type="Pfam" id="PF07715"/>
    </source>
</evidence>
<feature type="region of interest" description="Disordered" evidence="10">
    <location>
        <begin position="206"/>
        <end position="242"/>
    </location>
</feature>
<feature type="signal peptide" evidence="11">
    <location>
        <begin position="1"/>
        <end position="17"/>
    </location>
</feature>
<dbReference type="Gene3D" id="2.40.170.20">
    <property type="entry name" value="TonB-dependent receptor, beta-barrel domain"/>
    <property type="match status" value="1"/>
</dbReference>
<evidence type="ECO:0000313" key="15">
    <source>
        <dbReference type="Proteomes" id="UP000234845"/>
    </source>
</evidence>
<dbReference type="OrthoDB" id="9795928at2"/>
<evidence type="ECO:0000256" key="4">
    <source>
        <dbReference type="ARBA" id="ARBA00022692"/>
    </source>
</evidence>
<keyword evidence="6 8" id="KW-0472">Membrane</keyword>
<dbReference type="GO" id="GO:0015344">
    <property type="term" value="F:siderophore uptake transmembrane transporter activity"/>
    <property type="evidence" value="ECO:0007669"/>
    <property type="project" value="TreeGrafter"/>
</dbReference>
<organism evidence="14 15">
    <name type="scientific">Kineobactrum sediminis</name>
    <dbReference type="NCBI Taxonomy" id="1905677"/>
    <lineage>
        <taxon>Bacteria</taxon>
        <taxon>Pseudomonadati</taxon>
        <taxon>Pseudomonadota</taxon>
        <taxon>Gammaproteobacteria</taxon>
        <taxon>Cellvibrionales</taxon>
        <taxon>Halieaceae</taxon>
        <taxon>Kineobactrum</taxon>
    </lineage>
</organism>
<evidence type="ECO:0000256" key="1">
    <source>
        <dbReference type="ARBA" id="ARBA00004571"/>
    </source>
</evidence>
<evidence type="ECO:0000256" key="6">
    <source>
        <dbReference type="ARBA" id="ARBA00023136"/>
    </source>
</evidence>
<dbReference type="InterPro" id="IPR012910">
    <property type="entry name" value="Plug_dom"/>
</dbReference>
<dbReference type="GO" id="GO:0044718">
    <property type="term" value="P:siderophore transmembrane transport"/>
    <property type="evidence" value="ECO:0007669"/>
    <property type="project" value="TreeGrafter"/>
</dbReference>
<dbReference type="PROSITE" id="PS52016">
    <property type="entry name" value="TONB_DEPENDENT_REC_3"/>
    <property type="match status" value="1"/>
</dbReference>
<evidence type="ECO:0000256" key="7">
    <source>
        <dbReference type="ARBA" id="ARBA00023237"/>
    </source>
</evidence>
<evidence type="ECO:0000256" key="5">
    <source>
        <dbReference type="ARBA" id="ARBA00023077"/>
    </source>
</evidence>
<protein>
    <submittedName>
        <fullName evidence="14">TonB-dependent receptor</fullName>
    </submittedName>
</protein>
<evidence type="ECO:0000256" key="2">
    <source>
        <dbReference type="ARBA" id="ARBA00022448"/>
    </source>
</evidence>
<dbReference type="EMBL" id="PKLZ01000002">
    <property type="protein sequence ID" value="PLW83579.1"/>
    <property type="molecule type" value="Genomic_DNA"/>
</dbReference>
<comment type="caution">
    <text evidence="14">The sequence shown here is derived from an EMBL/GenBank/DDBJ whole genome shotgun (WGS) entry which is preliminary data.</text>
</comment>
<feature type="compositionally biased region" description="Acidic residues" evidence="10">
    <location>
        <begin position="288"/>
        <end position="301"/>
    </location>
</feature>
<dbReference type="GO" id="GO:0009279">
    <property type="term" value="C:cell outer membrane"/>
    <property type="evidence" value="ECO:0007669"/>
    <property type="project" value="UniProtKB-SubCell"/>
</dbReference>
<feature type="domain" description="TonB-dependent receptor-like beta-barrel" evidence="12">
    <location>
        <begin position="312"/>
        <end position="670"/>
    </location>
</feature>
<evidence type="ECO:0000259" key="12">
    <source>
        <dbReference type="Pfam" id="PF00593"/>
    </source>
</evidence>
<dbReference type="PANTHER" id="PTHR30069">
    <property type="entry name" value="TONB-DEPENDENT OUTER MEMBRANE RECEPTOR"/>
    <property type="match status" value="1"/>
</dbReference>
<keyword evidence="15" id="KW-1185">Reference proteome</keyword>
<feature type="compositionally biased region" description="Basic and acidic residues" evidence="10">
    <location>
        <begin position="277"/>
        <end position="287"/>
    </location>
</feature>
<evidence type="ECO:0000256" key="8">
    <source>
        <dbReference type="PROSITE-ProRule" id="PRU01360"/>
    </source>
</evidence>
<dbReference type="Proteomes" id="UP000234845">
    <property type="component" value="Unassembled WGS sequence"/>
</dbReference>
<feature type="domain" description="TonB-dependent receptor plug" evidence="13">
    <location>
        <begin position="37"/>
        <end position="141"/>
    </location>
</feature>
<feature type="compositionally biased region" description="Basic and acidic residues" evidence="10">
    <location>
        <begin position="206"/>
        <end position="220"/>
    </location>
</feature>